<dbReference type="SUPFAM" id="SSF69593">
    <property type="entry name" value="Glycerol-3-phosphate (1)-acyltransferase"/>
    <property type="match status" value="1"/>
</dbReference>
<dbReference type="AlphaFoldDB" id="A0A4U6QBS4"/>
<keyword evidence="2" id="KW-0808">Transferase</keyword>
<accession>A0A4U6QBS4</accession>
<gene>
    <name evidence="2" type="ORF">FDO65_17575</name>
</gene>
<proteinExistence type="predicted"/>
<keyword evidence="2" id="KW-0012">Acyltransferase</keyword>
<dbReference type="Pfam" id="PF01553">
    <property type="entry name" value="Acyltransferase"/>
    <property type="match status" value="1"/>
</dbReference>
<dbReference type="EMBL" id="SZZH01000005">
    <property type="protein sequence ID" value="TKV57336.1"/>
    <property type="molecule type" value="Genomic_DNA"/>
</dbReference>
<comment type="caution">
    <text evidence="2">The sequence shown here is derived from an EMBL/GenBank/DDBJ whole genome shotgun (WGS) entry which is preliminary data.</text>
</comment>
<name>A0A4U6QBS4_9ACTN</name>
<protein>
    <submittedName>
        <fullName evidence="2">1-acyl-sn-glycerol-3-phosphate acyltransferase</fullName>
    </submittedName>
</protein>
<dbReference type="SMART" id="SM00563">
    <property type="entry name" value="PlsC"/>
    <property type="match status" value="1"/>
</dbReference>
<dbReference type="RefSeq" id="WP_137451040.1">
    <property type="nucleotide sequence ID" value="NZ_SZZH01000005.1"/>
</dbReference>
<dbReference type="GO" id="GO:0016746">
    <property type="term" value="F:acyltransferase activity"/>
    <property type="evidence" value="ECO:0007669"/>
    <property type="project" value="UniProtKB-KW"/>
</dbReference>
<evidence type="ECO:0000313" key="3">
    <source>
        <dbReference type="Proteomes" id="UP000306985"/>
    </source>
</evidence>
<sequence>MTSGSERAARLGAVVRSRVSAGVRSGAEDVLRGGLDQLVRRNLRGVWTSGVVPSGPAVWAANHHSWWDFFAAAAALRARGRDDVGVLMDATNVGRRALYDRVGVVPTDRLRTAVDMLRSGMVLVVFPEGRLWPSGPLRETAPGARWLADRSGAALHAVATRVVLRAQQAPEAYLDISPGVPSGAAEPDELTGELTRRLADLDAALATADPERPLPGFDEVVGGVRSWNERFARRAER</sequence>
<keyword evidence="3" id="KW-1185">Reference proteome</keyword>
<dbReference type="Proteomes" id="UP000306985">
    <property type="component" value="Unassembled WGS sequence"/>
</dbReference>
<dbReference type="OrthoDB" id="152799at2"/>
<reference evidence="2 3" key="1">
    <citation type="submission" date="2019-05" db="EMBL/GenBank/DDBJ databases">
        <title>Nakamurella sp. N5BH11, whole genome shotgun sequence.</title>
        <authorList>
            <person name="Tuo L."/>
        </authorList>
    </citation>
    <scope>NUCLEOTIDE SEQUENCE [LARGE SCALE GENOMIC DNA]</scope>
    <source>
        <strain evidence="2 3">N5BH11</strain>
    </source>
</reference>
<evidence type="ECO:0000313" key="2">
    <source>
        <dbReference type="EMBL" id="TKV57336.1"/>
    </source>
</evidence>
<feature type="domain" description="Phospholipid/glycerol acyltransferase" evidence="1">
    <location>
        <begin position="57"/>
        <end position="163"/>
    </location>
</feature>
<organism evidence="2 3">
    <name type="scientific">Nakamurella flava</name>
    <dbReference type="NCBI Taxonomy" id="2576308"/>
    <lineage>
        <taxon>Bacteria</taxon>
        <taxon>Bacillati</taxon>
        <taxon>Actinomycetota</taxon>
        <taxon>Actinomycetes</taxon>
        <taxon>Nakamurellales</taxon>
        <taxon>Nakamurellaceae</taxon>
        <taxon>Nakamurella</taxon>
    </lineage>
</organism>
<dbReference type="InterPro" id="IPR002123">
    <property type="entry name" value="Plipid/glycerol_acylTrfase"/>
</dbReference>
<evidence type="ECO:0000259" key="1">
    <source>
        <dbReference type="SMART" id="SM00563"/>
    </source>
</evidence>